<proteinExistence type="predicted"/>
<evidence type="ECO:0000313" key="2">
    <source>
        <dbReference type="Proteomes" id="UP000254621"/>
    </source>
</evidence>
<dbReference type="Gene3D" id="3.60.15.10">
    <property type="entry name" value="Ribonuclease Z/Hydroxyacylglutathione hydrolase-like"/>
    <property type="match status" value="1"/>
</dbReference>
<evidence type="ECO:0000313" key="1">
    <source>
        <dbReference type="EMBL" id="SUP60930.1"/>
    </source>
</evidence>
<accession>A0A380P6T8</accession>
<dbReference type="InterPro" id="IPR052533">
    <property type="entry name" value="WalJ/YycJ-like"/>
</dbReference>
<dbReference type="InterPro" id="IPR036866">
    <property type="entry name" value="RibonucZ/Hydroxyglut_hydro"/>
</dbReference>
<organism evidence="1 2">
    <name type="scientific">Weissella viridescens</name>
    <name type="common">Lactobacillus viridescens</name>
    <dbReference type="NCBI Taxonomy" id="1629"/>
    <lineage>
        <taxon>Bacteria</taxon>
        <taxon>Bacillati</taxon>
        <taxon>Bacillota</taxon>
        <taxon>Bacilli</taxon>
        <taxon>Lactobacillales</taxon>
        <taxon>Lactobacillaceae</taxon>
        <taxon>Weissella</taxon>
    </lineage>
</organism>
<dbReference type="PANTHER" id="PTHR47619">
    <property type="entry name" value="METALLO-HYDROLASE YYCJ-RELATED"/>
    <property type="match status" value="1"/>
</dbReference>
<gene>
    <name evidence="1" type="ORF">NCTC13645_02053</name>
</gene>
<reference evidence="1 2" key="1">
    <citation type="submission" date="2018-06" db="EMBL/GenBank/DDBJ databases">
        <authorList>
            <consortium name="Pathogen Informatics"/>
            <person name="Doyle S."/>
        </authorList>
    </citation>
    <scope>NUCLEOTIDE SEQUENCE [LARGE SCALE GENOMIC DNA]</scope>
    <source>
        <strain evidence="1 2">NCTC13645</strain>
    </source>
</reference>
<dbReference type="AlphaFoldDB" id="A0A380P6T8"/>
<protein>
    <submittedName>
        <fullName evidence="1">Uncharacterized protein</fullName>
    </submittedName>
</protein>
<dbReference type="EMBL" id="UHIV01000005">
    <property type="protein sequence ID" value="SUP60930.1"/>
    <property type="molecule type" value="Genomic_DNA"/>
</dbReference>
<dbReference type="PANTHER" id="PTHR47619:SF1">
    <property type="entry name" value="EXODEOXYRIBONUCLEASE WALJ"/>
    <property type="match status" value="1"/>
</dbReference>
<sequence>MGDLDVESFAVSHDAVDPQFYAFHHDNKTFAMLTDTGYMNDRSRSMLANADTILMEAIMTMICCAWEAMLGH</sequence>
<dbReference type="SUPFAM" id="SSF56281">
    <property type="entry name" value="Metallo-hydrolase/oxidoreductase"/>
    <property type="match status" value="1"/>
</dbReference>
<name>A0A380P6T8_WEIVI</name>
<dbReference type="Proteomes" id="UP000254621">
    <property type="component" value="Unassembled WGS sequence"/>
</dbReference>